<dbReference type="EMBL" id="SWCI01000007">
    <property type="protein sequence ID" value="TKB48531.1"/>
    <property type="molecule type" value="Genomic_DNA"/>
</dbReference>
<protein>
    <submittedName>
        <fullName evidence="1">DUF2989 domain-containing protein</fullName>
    </submittedName>
</protein>
<accession>A0A4U1BC49</accession>
<name>A0A4U1BC49_9GAMM</name>
<sequence>MRVIALAALLLPLTGCDTRVTLQEVCEGNPQMCADVPLTGWCVKERSQVIWTRYEHQDSDRHTLYNELIALENYVKCMEKATMIENRVVAKERETARIESYLASQKSLNKLQNSTAGDVSPYVTFYRWTRLNDTQALGQFLESERRGELDTVVLKQFAATYYSRINPEKAVDYLLDTLNELPYPAIDTYLQLSKEYLNLDRPTQAYLFAKLVSRHEPKLVNEQRLRLLASSTKVDRHSLDKRAEQIDELLEAGRFTPENLKL</sequence>
<dbReference type="AlphaFoldDB" id="A0A4U1BC49"/>
<comment type="caution">
    <text evidence="1">The sequence shown here is derived from an EMBL/GenBank/DDBJ whole genome shotgun (WGS) entry which is preliminary data.</text>
</comment>
<dbReference type="Pfam" id="PF11207">
    <property type="entry name" value="DUF2989"/>
    <property type="match status" value="1"/>
</dbReference>
<proteinExistence type="predicted"/>
<keyword evidence="2" id="KW-1185">Reference proteome</keyword>
<evidence type="ECO:0000313" key="1">
    <source>
        <dbReference type="EMBL" id="TKB48531.1"/>
    </source>
</evidence>
<dbReference type="OrthoDB" id="5900133at2"/>
<dbReference type="InterPro" id="IPR021372">
    <property type="entry name" value="DUF2989"/>
</dbReference>
<gene>
    <name evidence="1" type="ORF">FCL40_12545</name>
</gene>
<organism evidence="1 2">
    <name type="scientific">Ferrimonas sediminicola</name>
    <dbReference type="NCBI Taxonomy" id="2569538"/>
    <lineage>
        <taxon>Bacteria</taxon>
        <taxon>Pseudomonadati</taxon>
        <taxon>Pseudomonadota</taxon>
        <taxon>Gammaproteobacteria</taxon>
        <taxon>Alteromonadales</taxon>
        <taxon>Ferrimonadaceae</taxon>
        <taxon>Ferrimonas</taxon>
    </lineage>
</organism>
<dbReference type="Proteomes" id="UP000305674">
    <property type="component" value="Unassembled WGS sequence"/>
</dbReference>
<evidence type="ECO:0000313" key="2">
    <source>
        <dbReference type="Proteomes" id="UP000305674"/>
    </source>
</evidence>
<dbReference type="RefSeq" id="WP_136853642.1">
    <property type="nucleotide sequence ID" value="NZ_SWCI01000007.1"/>
</dbReference>
<reference evidence="1 2" key="1">
    <citation type="submission" date="2019-04" db="EMBL/GenBank/DDBJ databases">
        <authorList>
            <person name="Hwang J.C."/>
        </authorList>
    </citation>
    <scope>NUCLEOTIDE SEQUENCE [LARGE SCALE GENOMIC DNA]</scope>
    <source>
        <strain evidence="1 2">IMCC35001</strain>
    </source>
</reference>